<organism evidence="7 8">
    <name type="scientific">Albidovulum aquaemixtae</name>
    <dbReference type="NCBI Taxonomy" id="1542388"/>
    <lineage>
        <taxon>Bacteria</taxon>
        <taxon>Pseudomonadati</taxon>
        <taxon>Pseudomonadota</taxon>
        <taxon>Alphaproteobacteria</taxon>
        <taxon>Rhodobacterales</taxon>
        <taxon>Paracoccaceae</taxon>
        <taxon>Albidovulum</taxon>
    </lineage>
</organism>
<dbReference type="InterPro" id="IPR050090">
    <property type="entry name" value="Tyrosine_recombinase_XerCD"/>
</dbReference>
<evidence type="ECO:0000313" key="7">
    <source>
        <dbReference type="EMBL" id="SPH18763.1"/>
    </source>
</evidence>
<dbReference type="EMBL" id="OMOQ01000001">
    <property type="protein sequence ID" value="SPH18763.1"/>
    <property type="molecule type" value="Genomic_DNA"/>
</dbReference>
<dbReference type="Pfam" id="PF00589">
    <property type="entry name" value="Phage_integrase"/>
    <property type="match status" value="1"/>
</dbReference>
<evidence type="ECO:0000313" key="8">
    <source>
        <dbReference type="Proteomes" id="UP000244924"/>
    </source>
</evidence>
<evidence type="ECO:0000256" key="3">
    <source>
        <dbReference type="ARBA" id="ARBA00023125"/>
    </source>
</evidence>
<dbReference type="GO" id="GO:0003677">
    <property type="term" value="F:DNA binding"/>
    <property type="evidence" value="ECO:0007669"/>
    <property type="project" value="UniProtKB-UniRule"/>
</dbReference>
<keyword evidence="8" id="KW-1185">Reference proteome</keyword>
<evidence type="ECO:0000256" key="4">
    <source>
        <dbReference type="ARBA" id="ARBA00023172"/>
    </source>
</evidence>
<dbReference type="AlphaFoldDB" id="A0A2R8B8I7"/>
<name>A0A2R8B8I7_9RHOB</name>
<dbReference type="OrthoDB" id="7510934at2"/>
<sequence length="361" mass="39732">MHAQSPETRYPNVSGFRDRHGKLRWRYRKCGFNIALGTDYGSPEFLLKLEHAQRGERLTGIPDGMRRGTVGHALAAWLAKPKHLKMTKCTRDAKAKQVELLRAALGHRQLNALTIEDIREFVDSHAAQPSNANRCLGALRAALDDAVGDGTIKANPAKSVDRLPVIGRRCREWSEADIAAFYKTHVDNQLARLVLTLILYTGARRVDVVALGWKNVSGGRIRFAKNQGASQNLMHVDVPLHPVLRETLRDCPEDRQTFLQTQAGKLRNTIGLGNLMRRWCDAAQLPNCSAQGLRIACARRLKDAGMPEQEISAVLGYADTHSSHLIVGMGNRPDLADTAIGGLPTADPAGLLSAFGQPPRR</sequence>
<dbReference type="PROSITE" id="PS51900">
    <property type="entry name" value="CB"/>
    <property type="match status" value="1"/>
</dbReference>
<dbReference type="CDD" id="cd00397">
    <property type="entry name" value="DNA_BRE_C"/>
    <property type="match status" value="1"/>
</dbReference>
<dbReference type="GO" id="GO:0006310">
    <property type="term" value="P:DNA recombination"/>
    <property type="evidence" value="ECO:0007669"/>
    <property type="project" value="UniProtKB-KW"/>
</dbReference>
<dbReference type="InterPro" id="IPR011010">
    <property type="entry name" value="DNA_brk_join_enz"/>
</dbReference>
<reference evidence="7 8" key="1">
    <citation type="submission" date="2018-03" db="EMBL/GenBank/DDBJ databases">
        <authorList>
            <person name="Keele B.F."/>
        </authorList>
    </citation>
    <scope>NUCLEOTIDE SEQUENCE [LARGE SCALE GENOMIC DNA]</scope>
    <source>
        <strain evidence="7 8">CECT 8626</strain>
    </source>
</reference>
<keyword evidence="3 5" id="KW-0238">DNA-binding</keyword>
<dbReference type="PANTHER" id="PTHR30349">
    <property type="entry name" value="PHAGE INTEGRASE-RELATED"/>
    <property type="match status" value="1"/>
</dbReference>
<accession>A0A2R8B8I7</accession>
<proteinExistence type="inferred from homology"/>
<dbReference type="InterPro" id="IPR002104">
    <property type="entry name" value="Integrase_catalytic"/>
</dbReference>
<feature type="domain" description="Core-binding (CB)" evidence="6">
    <location>
        <begin position="68"/>
        <end position="147"/>
    </location>
</feature>
<protein>
    <recommendedName>
        <fullName evidence="6">Core-binding (CB) domain-containing protein</fullName>
    </recommendedName>
</protein>
<dbReference type="InterPro" id="IPR010998">
    <property type="entry name" value="Integrase_recombinase_N"/>
</dbReference>
<comment type="similarity">
    <text evidence="1">Belongs to the 'phage' integrase family.</text>
</comment>
<evidence type="ECO:0000259" key="6">
    <source>
        <dbReference type="PROSITE" id="PS51900"/>
    </source>
</evidence>
<dbReference type="Gene3D" id="1.10.150.130">
    <property type="match status" value="1"/>
</dbReference>
<evidence type="ECO:0000256" key="1">
    <source>
        <dbReference type="ARBA" id="ARBA00008857"/>
    </source>
</evidence>
<dbReference type="Proteomes" id="UP000244924">
    <property type="component" value="Unassembled WGS sequence"/>
</dbReference>
<evidence type="ECO:0000256" key="2">
    <source>
        <dbReference type="ARBA" id="ARBA00022908"/>
    </source>
</evidence>
<dbReference type="InterPro" id="IPR044068">
    <property type="entry name" value="CB"/>
</dbReference>
<gene>
    <name evidence="7" type="ORF">DEA8626_02307</name>
</gene>
<dbReference type="Gene3D" id="1.10.443.10">
    <property type="entry name" value="Intergrase catalytic core"/>
    <property type="match status" value="1"/>
</dbReference>
<keyword evidence="4" id="KW-0233">DNA recombination</keyword>
<dbReference type="InterPro" id="IPR013762">
    <property type="entry name" value="Integrase-like_cat_sf"/>
</dbReference>
<dbReference type="RefSeq" id="WP_108853133.1">
    <property type="nucleotide sequence ID" value="NZ_OMOQ01000001.1"/>
</dbReference>
<keyword evidence="2" id="KW-0229">DNA integration</keyword>
<evidence type="ECO:0000256" key="5">
    <source>
        <dbReference type="PROSITE-ProRule" id="PRU01248"/>
    </source>
</evidence>
<dbReference type="SUPFAM" id="SSF56349">
    <property type="entry name" value="DNA breaking-rejoining enzymes"/>
    <property type="match status" value="1"/>
</dbReference>
<dbReference type="GO" id="GO:0015074">
    <property type="term" value="P:DNA integration"/>
    <property type="evidence" value="ECO:0007669"/>
    <property type="project" value="UniProtKB-KW"/>
</dbReference>
<dbReference type="PANTHER" id="PTHR30349:SF41">
    <property type="entry name" value="INTEGRASE_RECOMBINASE PROTEIN MJ0367-RELATED"/>
    <property type="match status" value="1"/>
</dbReference>